<dbReference type="Gene3D" id="3.40.50.10860">
    <property type="entry name" value="Leucine Dehydrogenase, chain A, domain 1"/>
    <property type="match status" value="1"/>
</dbReference>
<organism evidence="14 15">
    <name type="scientific">Candidatus Falkowbacteria bacterium RIFOXYC2_FULL_36_12</name>
    <dbReference type="NCBI Taxonomy" id="1798002"/>
    <lineage>
        <taxon>Bacteria</taxon>
        <taxon>Candidatus Falkowiibacteriota</taxon>
    </lineage>
</organism>
<dbReference type="PANTHER" id="PTHR48099">
    <property type="entry name" value="C-1-TETRAHYDROFOLATE SYNTHASE, CYTOPLASMIC-RELATED"/>
    <property type="match status" value="1"/>
</dbReference>
<feature type="domain" description="Tetrahydrofolate dehydrogenase/cyclohydrolase NAD(P)-binding" evidence="13">
    <location>
        <begin position="148"/>
        <end position="283"/>
    </location>
</feature>
<evidence type="ECO:0000256" key="11">
    <source>
        <dbReference type="HAMAP-Rule" id="MF_01576"/>
    </source>
</evidence>
<dbReference type="FunFam" id="3.40.50.10860:FF:000005">
    <property type="entry name" value="C-1-tetrahydrofolate synthase, cytoplasmic, putative"/>
    <property type="match status" value="1"/>
</dbReference>
<dbReference type="InterPro" id="IPR000672">
    <property type="entry name" value="THF_DH/CycHdrlase"/>
</dbReference>
<dbReference type="InterPro" id="IPR020630">
    <property type="entry name" value="THF_DH/CycHdrlase_cat_dom"/>
</dbReference>
<evidence type="ECO:0000259" key="12">
    <source>
        <dbReference type="Pfam" id="PF00763"/>
    </source>
</evidence>
<evidence type="ECO:0000256" key="6">
    <source>
        <dbReference type="ARBA" id="ARBA00022857"/>
    </source>
</evidence>
<comment type="caution">
    <text evidence="11">Lacks conserved residue(s) required for the propagation of feature annotation.</text>
</comment>
<evidence type="ECO:0000256" key="1">
    <source>
        <dbReference type="ARBA" id="ARBA00004777"/>
    </source>
</evidence>
<feature type="domain" description="Tetrahydrofolate dehydrogenase/cyclohydrolase catalytic" evidence="12">
    <location>
        <begin position="13"/>
        <end position="124"/>
    </location>
</feature>
<evidence type="ECO:0000256" key="10">
    <source>
        <dbReference type="ARBA" id="ARBA00023268"/>
    </source>
</evidence>
<dbReference type="Gene3D" id="3.40.50.720">
    <property type="entry name" value="NAD(P)-binding Rossmann-like Domain"/>
    <property type="match status" value="1"/>
</dbReference>
<dbReference type="GO" id="GO:0035999">
    <property type="term" value="P:tetrahydrofolate interconversion"/>
    <property type="evidence" value="ECO:0007669"/>
    <property type="project" value="UniProtKB-UniRule"/>
</dbReference>
<comment type="catalytic activity">
    <reaction evidence="11">
        <text>(6R)-5,10-methylene-5,6,7,8-tetrahydrofolate + NADP(+) = (6R)-5,10-methenyltetrahydrofolate + NADPH</text>
        <dbReference type="Rhea" id="RHEA:22812"/>
        <dbReference type="ChEBI" id="CHEBI:15636"/>
        <dbReference type="ChEBI" id="CHEBI:57455"/>
        <dbReference type="ChEBI" id="CHEBI:57783"/>
        <dbReference type="ChEBI" id="CHEBI:58349"/>
        <dbReference type="EC" id="1.5.1.5"/>
    </reaction>
</comment>
<dbReference type="SUPFAM" id="SSF53223">
    <property type="entry name" value="Aminoacid dehydrogenase-like, N-terminal domain"/>
    <property type="match status" value="1"/>
</dbReference>
<comment type="function">
    <text evidence="11">Catalyzes the oxidation of 5,10-methylenetetrahydrofolate to 5,10-methenyltetrahydrofolate and then the hydrolysis of 5,10-methenyltetrahydrofolate to 10-formyltetrahydrofolate.</text>
</comment>
<evidence type="ECO:0000256" key="5">
    <source>
        <dbReference type="ARBA" id="ARBA00022801"/>
    </source>
</evidence>
<dbReference type="Pfam" id="PF00763">
    <property type="entry name" value="THF_DHG_CYH"/>
    <property type="match status" value="1"/>
</dbReference>
<comment type="caution">
    <text evidence="14">The sequence shown here is derived from an EMBL/GenBank/DDBJ whole genome shotgun (WGS) entry which is preliminary data.</text>
</comment>
<dbReference type="Proteomes" id="UP000179001">
    <property type="component" value="Unassembled WGS sequence"/>
</dbReference>
<dbReference type="AlphaFoldDB" id="A0A1F5SZY5"/>
<dbReference type="InterPro" id="IPR046346">
    <property type="entry name" value="Aminoacid_DH-like_N_sf"/>
</dbReference>
<dbReference type="HAMAP" id="MF_01576">
    <property type="entry name" value="THF_DHG_CYH"/>
    <property type="match status" value="1"/>
</dbReference>
<evidence type="ECO:0000313" key="14">
    <source>
        <dbReference type="EMBL" id="OGF32267.1"/>
    </source>
</evidence>
<dbReference type="InterPro" id="IPR020631">
    <property type="entry name" value="THF_DH/CycHdrlase_NAD-bd_dom"/>
</dbReference>
<dbReference type="InterPro" id="IPR020867">
    <property type="entry name" value="THF_DH/CycHdrlase_CS"/>
</dbReference>
<dbReference type="PRINTS" id="PR00085">
    <property type="entry name" value="THFDHDRGNASE"/>
</dbReference>
<keyword evidence="8 11" id="KW-0368">Histidine biosynthesis</keyword>
<evidence type="ECO:0000256" key="7">
    <source>
        <dbReference type="ARBA" id="ARBA00023002"/>
    </source>
</evidence>
<keyword evidence="6 11" id="KW-0521">NADP</keyword>
<evidence type="ECO:0000313" key="15">
    <source>
        <dbReference type="Proteomes" id="UP000179001"/>
    </source>
</evidence>
<evidence type="ECO:0000256" key="8">
    <source>
        <dbReference type="ARBA" id="ARBA00023102"/>
    </source>
</evidence>
<dbReference type="GO" id="GO:0004488">
    <property type="term" value="F:methylenetetrahydrofolate dehydrogenase (NADP+) activity"/>
    <property type="evidence" value="ECO:0007669"/>
    <property type="project" value="UniProtKB-UniRule"/>
</dbReference>
<dbReference type="EC" id="1.5.1.5" evidence="11"/>
<comment type="pathway">
    <text evidence="1 11">One-carbon metabolism; tetrahydrofolate interconversion.</text>
</comment>
<dbReference type="GO" id="GO:0005829">
    <property type="term" value="C:cytosol"/>
    <property type="evidence" value="ECO:0007669"/>
    <property type="project" value="TreeGrafter"/>
</dbReference>
<dbReference type="InterPro" id="IPR036291">
    <property type="entry name" value="NAD(P)-bd_dom_sf"/>
</dbReference>
<name>A0A1F5SZY5_9BACT</name>
<dbReference type="PROSITE" id="PS00767">
    <property type="entry name" value="THF_DHG_CYH_2"/>
    <property type="match status" value="1"/>
</dbReference>
<dbReference type="GO" id="GO:0004477">
    <property type="term" value="F:methenyltetrahydrofolate cyclohydrolase activity"/>
    <property type="evidence" value="ECO:0007669"/>
    <property type="project" value="UniProtKB-UniRule"/>
</dbReference>
<dbReference type="GO" id="GO:0009086">
    <property type="term" value="P:methionine biosynthetic process"/>
    <property type="evidence" value="ECO:0007669"/>
    <property type="project" value="UniProtKB-KW"/>
</dbReference>
<keyword evidence="9 11" id="KW-0486">Methionine biosynthesis</keyword>
<keyword evidence="11" id="KW-0028">Amino-acid biosynthesis</keyword>
<dbReference type="PANTHER" id="PTHR48099:SF5">
    <property type="entry name" value="C-1-TETRAHYDROFOLATE SYNTHASE, CYTOPLASMIC"/>
    <property type="match status" value="1"/>
</dbReference>
<dbReference type="EC" id="3.5.4.9" evidence="11"/>
<dbReference type="PROSITE" id="PS00766">
    <property type="entry name" value="THF_DHG_CYH_1"/>
    <property type="match status" value="1"/>
</dbReference>
<dbReference type="GO" id="GO:0006164">
    <property type="term" value="P:purine nucleotide biosynthetic process"/>
    <property type="evidence" value="ECO:0007669"/>
    <property type="project" value="UniProtKB-KW"/>
</dbReference>
<comment type="subunit">
    <text evidence="2 11">Homodimer.</text>
</comment>
<evidence type="ECO:0000256" key="3">
    <source>
        <dbReference type="ARBA" id="ARBA00022563"/>
    </source>
</evidence>
<proteinExistence type="inferred from homology"/>
<evidence type="ECO:0000256" key="2">
    <source>
        <dbReference type="ARBA" id="ARBA00011738"/>
    </source>
</evidence>
<gene>
    <name evidence="11" type="primary">folD</name>
    <name evidence="14" type="ORF">A2478_02995</name>
</gene>
<reference evidence="14 15" key="1">
    <citation type="journal article" date="2016" name="Nat. Commun.">
        <title>Thousands of microbial genomes shed light on interconnected biogeochemical processes in an aquifer system.</title>
        <authorList>
            <person name="Anantharaman K."/>
            <person name="Brown C.T."/>
            <person name="Hug L.A."/>
            <person name="Sharon I."/>
            <person name="Castelle C.J."/>
            <person name="Probst A.J."/>
            <person name="Thomas B.C."/>
            <person name="Singh A."/>
            <person name="Wilkins M.J."/>
            <person name="Karaoz U."/>
            <person name="Brodie E.L."/>
            <person name="Williams K.H."/>
            <person name="Hubbard S.S."/>
            <person name="Banfield J.F."/>
        </authorList>
    </citation>
    <scope>NUCLEOTIDE SEQUENCE [LARGE SCALE GENOMIC DNA]</scope>
</reference>
<keyword evidence="10 11" id="KW-0511">Multifunctional enzyme</keyword>
<comment type="similarity">
    <text evidence="11">Belongs to the tetrahydrofolate dehydrogenase/cyclohydrolase family.</text>
</comment>
<keyword evidence="4 11" id="KW-0658">Purine biosynthesis</keyword>
<evidence type="ECO:0000256" key="4">
    <source>
        <dbReference type="ARBA" id="ARBA00022755"/>
    </source>
</evidence>
<dbReference type="SUPFAM" id="SSF51735">
    <property type="entry name" value="NAD(P)-binding Rossmann-fold domains"/>
    <property type="match status" value="1"/>
</dbReference>
<comment type="catalytic activity">
    <reaction evidence="11">
        <text>(6R)-5,10-methenyltetrahydrofolate + H2O = (6R)-10-formyltetrahydrofolate + H(+)</text>
        <dbReference type="Rhea" id="RHEA:23700"/>
        <dbReference type="ChEBI" id="CHEBI:15377"/>
        <dbReference type="ChEBI" id="CHEBI:15378"/>
        <dbReference type="ChEBI" id="CHEBI:57455"/>
        <dbReference type="ChEBI" id="CHEBI:195366"/>
        <dbReference type="EC" id="3.5.4.9"/>
    </reaction>
</comment>
<dbReference type="EMBL" id="MFGJ01000006">
    <property type="protein sequence ID" value="OGF32267.1"/>
    <property type="molecule type" value="Genomic_DNA"/>
</dbReference>
<feature type="binding site" evidence="11">
    <location>
        <position position="234"/>
    </location>
    <ligand>
        <name>NADP(+)</name>
        <dbReference type="ChEBI" id="CHEBI:58349"/>
    </ligand>
</feature>
<dbReference type="Pfam" id="PF02882">
    <property type="entry name" value="THF_DHG_CYH_C"/>
    <property type="match status" value="1"/>
</dbReference>
<accession>A0A1F5SZY5</accession>
<sequence>MKITGPKLKCQIIDGKYLAEQINLETYKTINSNKIEPGLAVILVGNDPASELYVSLKQRACLNANINFHLYKFDESSSEKEIIEVIKFLNADEETNAILVQLPLPEKFDANKIILSIDQNKDVDGFHPKNIEKIKLGKPTILSPLVLGVDRLIQETKTELNNKIITIFANHEIFAEPFKFLYEKNNKIIFTSLNDHQAQEKCHEADILIVAIGKPKFVNNKFIKDNAIVIDIGINEISGETVGDVDANNVILKASFITPVPGGVGPMTIAYLLKNTLQLFNKQTQTKK</sequence>
<protein>
    <recommendedName>
        <fullName evidence="11">Bifunctional protein FolD</fullName>
    </recommendedName>
    <domain>
        <recommendedName>
            <fullName evidence="11">Methylenetetrahydrofolate dehydrogenase</fullName>
            <ecNumber evidence="11">1.5.1.5</ecNumber>
        </recommendedName>
    </domain>
    <domain>
        <recommendedName>
            <fullName evidence="11">Methenyltetrahydrofolate cyclohydrolase</fullName>
            <ecNumber evidence="11">3.5.4.9</ecNumber>
        </recommendedName>
    </domain>
</protein>
<evidence type="ECO:0000256" key="9">
    <source>
        <dbReference type="ARBA" id="ARBA00023167"/>
    </source>
</evidence>
<keyword evidence="7 11" id="KW-0560">Oxidoreductase</keyword>
<dbReference type="GO" id="GO:0000105">
    <property type="term" value="P:L-histidine biosynthetic process"/>
    <property type="evidence" value="ECO:0007669"/>
    <property type="project" value="UniProtKB-KW"/>
</dbReference>
<evidence type="ECO:0000259" key="13">
    <source>
        <dbReference type="Pfam" id="PF02882"/>
    </source>
</evidence>
<dbReference type="UniPathway" id="UPA00193"/>
<keyword evidence="5 11" id="KW-0378">Hydrolase</keyword>
<keyword evidence="3 11" id="KW-0554">One-carbon metabolism</keyword>
<dbReference type="STRING" id="1798002.A2478_02995"/>